<accession>A0A6G1JEA1</accession>
<protein>
    <submittedName>
        <fullName evidence="1">Uncharacterized protein</fullName>
    </submittedName>
</protein>
<reference evidence="1" key="1">
    <citation type="journal article" date="2020" name="Stud. Mycol.">
        <title>101 Dothideomycetes genomes: a test case for predicting lifestyles and emergence of pathogens.</title>
        <authorList>
            <person name="Haridas S."/>
            <person name="Albert R."/>
            <person name="Binder M."/>
            <person name="Bloem J."/>
            <person name="Labutti K."/>
            <person name="Salamov A."/>
            <person name="Andreopoulos B."/>
            <person name="Baker S."/>
            <person name="Barry K."/>
            <person name="Bills G."/>
            <person name="Bluhm B."/>
            <person name="Cannon C."/>
            <person name="Castanera R."/>
            <person name="Culley D."/>
            <person name="Daum C."/>
            <person name="Ezra D."/>
            <person name="Gonzalez J."/>
            <person name="Henrissat B."/>
            <person name="Kuo A."/>
            <person name="Liang C."/>
            <person name="Lipzen A."/>
            <person name="Lutzoni F."/>
            <person name="Magnuson J."/>
            <person name="Mondo S."/>
            <person name="Nolan M."/>
            <person name="Ohm R."/>
            <person name="Pangilinan J."/>
            <person name="Park H.-J."/>
            <person name="Ramirez L."/>
            <person name="Alfaro M."/>
            <person name="Sun H."/>
            <person name="Tritt A."/>
            <person name="Yoshinaga Y."/>
            <person name="Zwiers L.-H."/>
            <person name="Turgeon B."/>
            <person name="Goodwin S."/>
            <person name="Spatafora J."/>
            <person name="Crous P."/>
            <person name="Grigoriev I."/>
        </authorList>
    </citation>
    <scope>NUCLEOTIDE SEQUENCE</scope>
    <source>
        <strain evidence="1">CBS 122367</strain>
    </source>
</reference>
<dbReference type="AlphaFoldDB" id="A0A6G1JEA1"/>
<keyword evidence="2" id="KW-1185">Reference proteome</keyword>
<gene>
    <name evidence="1" type="ORF">K458DRAFT_414582</name>
</gene>
<evidence type="ECO:0000313" key="2">
    <source>
        <dbReference type="Proteomes" id="UP000799291"/>
    </source>
</evidence>
<dbReference type="EMBL" id="MU005573">
    <property type="protein sequence ID" value="KAF2688897.1"/>
    <property type="molecule type" value="Genomic_DNA"/>
</dbReference>
<sequence length="57" mass="6455">MPSGCDNVNHFASEEVLDVDFPDSGLNCGSFRVRVRIWGHFRFGKEVAEGEKVVEWV</sequence>
<name>A0A6G1JEA1_9PLEO</name>
<dbReference type="Proteomes" id="UP000799291">
    <property type="component" value="Unassembled WGS sequence"/>
</dbReference>
<evidence type="ECO:0000313" key="1">
    <source>
        <dbReference type="EMBL" id="KAF2688897.1"/>
    </source>
</evidence>
<proteinExistence type="predicted"/>
<organism evidence="1 2">
    <name type="scientific">Lentithecium fluviatile CBS 122367</name>
    <dbReference type="NCBI Taxonomy" id="1168545"/>
    <lineage>
        <taxon>Eukaryota</taxon>
        <taxon>Fungi</taxon>
        <taxon>Dikarya</taxon>
        <taxon>Ascomycota</taxon>
        <taxon>Pezizomycotina</taxon>
        <taxon>Dothideomycetes</taxon>
        <taxon>Pleosporomycetidae</taxon>
        <taxon>Pleosporales</taxon>
        <taxon>Massarineae</taxon>
        <taxon>Lentitheciaceae</taxon>
        <taxon>Lentithecium</taxon>
    </lineage>
</organism>